<gene>
    <name evidence="3" type="ORF">SAMN04488121_11571</name>
</gene>
<feature type="chain" id="PRO_5011792889" description="DUF3828 domain-containing protein" evidence="1">
    <location>
        <begin position="24"/>
        <end position="139"/>
    </location>
</feature>
<evidence type="ECO:0000313" key="3">
    <source>
        <dbReference type="EMBL" id="SDH59795.1"/>
    </source>
</evidence>
<dbReference type="STRING" id="104663.SAMN04488121_11571"/>
<evidence type="ECO:0000313" key="4">
    <source>
        <dbReference type="Proteomes" id="UP000199045"/>
    </source>
</evidence>
<name>A0A1G8DQ97_CHIFI</name>
<evidence type="ECO:0000256" key="1">
    <source>
        <dbReference type="SAM" id="SignalP"/>
    </source>
</evidence>
<organism evidence="3 4">
    <name type="scientific">Chitinophaga filiformis</name>
    <name type="common">Myxococcus filiformis</name>
    <name type="synonym">Flexibacter filiformis</name>
    <dbReference type="NCBI Taxonomy" id="104663"/>
    <lineage>
        <taxon>Bacteria</taxon>
        <taxon>Pseudomonadati</taxon>
        <taxon>Bacteroidota</taxon>
        <taxon>Chitinophagia</taxon>
        <taxon>Chitinophagales</taxon>
        <taxon>Chitinophagaceae</taxon>
        <taxon>Chitinophaga</taxon>
    </lineage>
</organism>
<feature type="domain" description="DUF3828" evidence="2">
    <location>
        <begin position="35"/>
        <end position="136"/>
    </location>
</feature>
<sequence>MKTQFLASCFFCVLIFFSSFCKAQNKASNDSAATMLKQFYTSYITTEEESDLALIRKKYCTKKILNRIAKDEELDADPFLQAQDTDLDWVKTLVINKDAQKPNVYIVSYVDNYSKKRIVNKLLVVKQGQTYKIDDILTY</sequence>
<dbReference type="OrthoDB" id="665409at2"/>
<dbReference type="Pfam" id="PF12883">
    <property type="entry name" value="DUF3828"/>
    <property type="match status" value="1"/>
</dbReference>
<dbReference type="AlphaFoldDB" id="A0A1G8DQ97"/>
<evidence type="ECO:0000259" key="2">
    <source>
        <dbReference type="Pfam" id="PF12883"/>
    </source>
</evidence>
<dbReference type="EMBL" id="FNBN01000015">
    <property type="protein sequence ID" value="SDH59795.1"/>
    <property type="molecule type" value="Genomic_DNA"/>
</dbReference>
<dbReference type="Gene3D" id="3.10.450.50">
    <property type="match status" value="1"/>
</dbReference>
<dbReference type="RefSeq" id="WP_089838778.1">
    <property type="nucleotide sequence ID" value="NZ_FNBN01000015.1"/>
</dbReference>
<dbReference type="InterPro" id="IPR024289">
    <property type="entry name" value="DUF3828"/>
</dbReference>
<protein>
    <recommendedName>
        <fullName evidence="2">DUF3828 domain-containing protein</fullName>
    </recommendedName>
</protein>
<dbReference type="Proteomes" id="UP000199045">
    <property type="component" value="Unassembled WGS sequence"/>
</dbReference>
<proteinExistence type="predicted"/>
<reference evidence="4" key="1">
    <citation type="submission" date="2016-10" db="EMBL/GenBank/DDBJ databases">
        <authorList>
            <person name="Varghese N."/>
            <person name="Submissions S."/>
        </authorList>
    </citation>
    <scope>NUCLEOTIDE SEQUENCE [LARGE SCALE GENOMIC DNA]</scope>
    <source>
        <strain evidence="4">DSM 527</strain>
    </source>
</reference>
<feature type="signal peptide" evidence="1">
    <location>
        <begin position="1"/>
        <end position="23"/>
    </location>
</feature>
<keyword evidence="1" id="KW-0732">Signal</keyword>
<accession>A0A1G8DQ97</accession>